<accession>A0AA38MPV0</accession>
<dbReference type="GO" id="GO:1904491">
    <property type="term" value="P:protein localization to ciliary transition zone"/>
    <property type="evidence" value="ECO:0007669"/>
    <property type="project" value="TreeGrafter"/>
</dbReference>
<dbReference type="PANTHER" id="PTHR20837:SF0">
    <property type="entry name" value="COILED-COIL AND C2 DOMAIN-CONTAINING PROTEIN 2A"/>
    <property type="match status" value="1"/>
</dbReference>
<dbReference type="PANTHER" id="PTHR20837">
    <property type="entry name" value="CENTROSOMAL PROTEIN-RELATED"/>
    <property type="match status" value="1"/>
</dbReference>
<dbReference type="InterPro" id="IPR056288">
    <property type="entry name" value="CEP76_C"/>
</dbReference>
<dbReference type="Pfam" id="PF15625">
    <property type="entry name" value="CC2D2AN-C2"/>
    <property type="match status" value="1"/>
</dbReference>
<feature type="coiled-coil region" evidence="1">
    <location>
        <begin position="365"/>
        <end position="420"/>
    </location>
</feature>
<dbReference type="Pfam" id="PF24652">
    <property type="entry name" value="CEP76_C"/>
    <property type="match status" value="1"/>
</dbReference>
<dbReference type="InterPro" id="IPR041510">
    <property type="entry name" value="DUF5523"/>
</dbReference>
<protein>
    <recommendedName>
        <fullName evidence="3">C2 domain-containing protein</fullName>
    </recommendedName>
</protein>
<dbReference type="InterPro" id="IPR056290">
    <property type="entry name" value="CEPT76/DRC7_peptidase-like_dom"/>
</dbReference>
<evidence type="ECO:0000259" key="3">
    <source>
        <dbReference type="PROSITE" id="PS50004"/>
    </source>
</evidence>
<gene>
    <name evidence="4" type="ORF">Zmor_007788</name>
</gene>
<evidence type="ECO:0000313" key="4">
    <source>
        <dbReference type="EMBL" id="KAJ3663534.1"/>
    </source>
</evidence>
<keyword evidence="1" id="KW-0175">Coiled coil</keyword>
<sequence length="1444" mass="167402">MSISQEEIREFNSPARSSTTKPTKKGNKINHSPLNHPSKKGDVFELFTIKTPTKHHKTKAALSDSQDTSELSDDVFVKPKPVSLSTPSRSDTKSYRDRINERFKNVKEKAGKSTKKANVFKEATEKILLEKVKRESSDIDAELELMRDRLKLGKAPENSDVYEFFCREKCHEASGEEKEENFKSTDDLTDGRAGVEFEFPRQCRGVVRSSEDAILFKAKARPVDIIDKIDSEEPRFLEDEGLYVTPKPKLPIQHVHILEQRLSRDHKKWFNCDGELNIIENPCQEISYRPHLKHLLVDEVATYLPAKIEDTECEEIVVVRENLLQLQISSLKFTHHPLFSLEHVLAQKLKKLYTEYEESVLKNDLTRLTRRVEGLRKLLKHWEDTSSQSGDQSDREDGKMEAYRRDIKELQEQVFQEGKKERDRVRTMLQTWKAVKKVRETNKYANTLVRLIIKKEKINYEEDKENFERTFEETYEDFLDYNREKSRRKRQDEDEIREELQERFKESFRAPGEPILYFTLTNDNEVNKSIDNTKETSRRNVVASTKVALKIICNKMEVCRTKWVNLQDDFTCNFDETISIQLISVPKSITVEIIEQPKSLIKRTVGELALKIPAKTLNEKKKIEATFDKDETVHYKHEGVGSGLKMDSLVHNLGLPVNEDDILNTSGCLVYSLTWDSSTQPDENSPESARRILNEIIDKNGSVDPEKLSHWMQQHKPDPLDPRNSILYEYAFDSNEDIIAPNTPKKYFRLNHQMEGWQFCDPKILEDNLRLKVLQLRNRNEPEFDRMMVPNRIKEIPLDILSDYKRRIAAEREAMSIEEDDDEEEVEKKRSSGRKHLKQIHIRVFQKCKNSQDNLTFEDVVDEKLLPQLEKLVTGLVAGFIRWFQWRPLKPLPETKTSKQNDYDLQSQVKVVINVISGLNIPVQREGKNEVVNPFVEAEYNDKSVRTLTSQGPHPSWNEKLVLPLEPSHLDYLNPNSLNGTIIINLFDESDKVLLRFGGEKGKNWLGSVEIPLSAICFNGLQGMFKVKTPYLLFGYGGKTQAQNKSSRNNTQPTQQTYLNLHISIEPNVPKLNPAVEDLPCADLPYIKEHCLLWNEDFNTRYPHRKFSVFAIDTNATTTCIVRYIKPLEPPQINVEGFDVTPEQCARFVSLIPFTDCNEFYKNIWLPTEKFLHFMIGSIIDHAVALTCYLLALKMEVWLLLGFGVPYGSTAFVLVKEYDNNQIPVYYLFDVVQGAKINLTDAFCPLQKVYCVVNEQNIWGNIQRNDDVSTMRFDLTRRFDWVALFNNQNAVPTTSIQGIITYLPKPITDELEIIVDRKIRKRVAKMRQLDRTIWNHHVSNTVKGILSAFEKTEMYGKSNSDVFDEIKKLTKMYKMRGHIFNSAFTDTSSIVKRIKSYGVHLVEEDKAQFASAVYVKPYPNQVLSVWIFLGAIYDINLAEEEPPY</sequence>
<dbReference type="GO" id="GO:0035869">
    <property type="term" value="C:ciliary transition zone"/>
    <property type="evidence" value="ECO:0007669"/>
    <property type="project" value="TreeGrafter"/>
</dbReference>
<dbReference type="Pfam" id="PF24656">
    <property type="entry name" value="CEPT76_peptidase"/>
    <property type="match status" value="1"/>
</dbReference>
<dbReference type="Pfam" id="PF00168">
    <property type="entry name" value="C2"/>
    <property type="match status" value="1"/>
</dbReference>
<comment type="caution">
    <text evidence="4">The sequence shown here is derived from an EMBL/GenBank/DDBJ whole genome shotgun (WGS) entry which is preliminary data.</text>
</comment>
<feature type="domain" description="C2" evidence="3">
    <location>
        <begin position="891"/>
        <end position="1026"/>
    </location>
</feature>
<dbReference type="Gene3D" id="2.60.40.150">
    <property type="entry name" value="C2 domain"/>
    <property type="match status" value="1"/>
</dbReference>
<name>A0AA38MPV0_9CUCU</name>
<dbReference type="SMART" id="SM00239">
    <property type="entry name" value="C2"/>
    <property type="match status" value="1"/>
</dbReference>
<dbReference type="InterPro" id="IPR000008">
    <property type="entry name" value="C2_dom"/>
</dbReference>
<dbReference type="InterPro" id="IPR052434">
    <property type="entry name" value="Tectonic-like_complex_comp"/>
</dbReference>
<dbReference type="GO" id="GO:1905515">
    <property type="term" value="P:non-motile cilium assembly"/>
    <property type="evidence" value="ECO:0007669"/>
    <property type="project" value="TreeGrafter"/>
</dbReference>
<evidence type="ECO:0000313" key="5">
    <source>
        <dbReference type="Proteomes" id="UP001168821"/>
    </source>
</evidence>
<dbReference type="SUPFAM" id="SSF49562">
    <property type="entry name" value="C2 domain (Calcium/lipid-binding domain, CaLB)"/>
    <property type="match status" value="1"/>
</dbReference>
<dbReference type="InterPro" id="IPR028928">
    <property type="entry name" value="CC2D2AN-C2"/>
</dbReference>
<feature type="region of interest" description="Disordered" evidence="2">
    <location>
        <begin position="1"/>
        <end position="94"/>
    </location>
</feature>
<reference evidence="4" key="1">
    <citation type="journal article" date="2023" name="G3 (Bethesda)">
        <title>Whole genome assemblies of Zophobas morio and Tenebrio molitor.</title>
        <authorList>
            <person name="Kaur S."/>
            <person name="Stinson S.A."/>
            <person name="diCenzo G.C."/>
        </authorList>
    </citation>
    <scope>NUCLEOTIDE SEQUENCE</scope>
    <source>
        <strain evidence="4">QUZm001</strain>
    </source>
</reference>
<evidence type="ECO:0000256" key="2">
    <source>
        <dbReference type="SAM" id="MobiDB-lite"/>
    </source>
</evidence>
<evidence type="ECO:0000256" key="1">
    <source>
        <dbReference type="SAM" id="Coils"/>
    </source>
</evidence>
<dbReference type="PROSITE" id="PS50004">
    <property type="entry name" value="C2"/>
    <property type="match status" value="1"/>
</dbReference>
<dbReference type="EMBL" id="JALNTZ010000002">
    <property type="protein sequence ID" value="KAJ3663534.1"/>
    <property type="molecule type" value="Genomic_DNA"/>
</dbReference>
<dbReference type="Proteomes" id="UP001168821">
    <property type="component" value="Unassembled WGS sequence"/>
</dbReference>
<dbReference type="InterPro" id="IPR035892">
    <property type="entry name" value="C2_domain_sf"/>
</dbReference>
<dbReference type="Pfam" id="PF17661">
    <property type="entry name" value="DUF5523"/>
    <property type="match status" value="1"/>
</dbReference>
<organism evidence="4 5">
    <name type="scientific">Zophobas morio</name>
    <dbReference type="NCBI Taxonomy" id="2755281"/>
    <lineage>
        <taxon>Eukaryota</taxon>
        <taxon>Metazoa</taxon>
        <taxon>Ecdysozoa</taxon>
        <taxon>Arthropoda</taxon>
        <taxon>Hexapoda</taxon>
        <taxon>Insecta</taxon>
        <taxon>Pterygota</taxon>
        <taxon>Neoptera</taxon>
        <taxon>Endopterygota</taxon>
        <taxon>Coleoptera</taxon>
        <taxon>Polyphaga</taxon>
        <taxon>Cucujiformia</taxon>
        <taxon>Tenebrionidae</taxon>
        <taxon>Zophobas</taxon>
    </lineage>
</organism>
<proteinExistence type="predicted"/>
<feature type="compositionally biased region" description="Basic and acidic residues" evidence="2">
    <location>
        <begin position="1"/>
        <end position="10"/>
    </location>
</feature>
<keyword evidence="5" id="KW-1185">Reference proteome</keyword>